<organism evidence="10 11">
    <name type="scientific">Leucobacter tardus</name>
    <dbReference type="NCBI Taxonomy" id="501483"/>
    <lineage>
        <taxon>Bacteria</taxon>
        <taxon>Bacillati</taxon>
        <taxon>Actinomycetota</taxon>
        <taxon>Actinomycetes</taxon>
        <taxon>Micrococcales</taxon>
        <taxon>Microbacteriaceae</taxon>
        <taxon>Leucobacter</taxon>
    </lineage>
</organism>
<feature type="domain" description="Threonine/serine exporter-like N-terminal" evidence="8">
    <location>
        <begin position="41"/>
        <end position="287"/>
    </location>
</feature>
<dbReference type="PANTHER" id="PTHR34390">
    <property type="entry name" value="UPF0442 PROTEIN YJJB-RELATED"/>
    <property type="match status" value="1"/>
</dbReference>
<evidence type="ECO:0000259" key="8">
    <source>
        <dbReference type="Pfam" id="PF06738"/>
    </source>
</evidence>
<feature type="transmembrane region" description="Helical" evidence="7">
    <location>
        <begin position="358"/>
        <end position="376"/>
    </location>
</feature>
<evidence type="ECO:0000256" key="2">
    <source>
        <dbReference type="ARBA" id="ARBA00022475"/>
    </source>
</evidence>
<dbReference type="InterPro" id="IPR024528">
    <property type="entry name" value="ThrE_2"/>
</dbReference>
<evidence type="ECO:0000259" key="9">
    <source>
        <dbReference type="Pfam" id="PF12821"/>
    </source>
</evidence>
<feature type="transmembrane region" description="Helical" evidence="7">
    <location>
        <begin position="383"/>
        <end position="404"/>
    </location>
</feature>
<feature type="domain" description="Threonine/Serine exporter ThrE" evidence="9">
    <location>
        <begin position="312"/>
        <end position="439"/>
    </location>
</feature>
<comment type="caution">
    <text evidence="10">The sequence shown here is derived from an EMBL/GenBank/DDBJ whole genome shotgun (WGS) entry which is preliminary data.</text>
</comment>
<comment type="similarity">
    <text evidence="6">Belongs to the ThrE exporter (TC 2.A.79) family.</text>
</comment>
<evidence type="ECO:0000313" key="11">
    <source>
        <dbReference type="Proteomes" id="UP000668403"/>
    </source>
</evidence>
<feature type="transmembrane region" description="Helical" evidence="7">
    <location>
        <begin position="172"/>
        <end position="190"/>
    </location>
</feature>
<dbReference type="GO" id="GO:0005886">
    <property type="term" value="C:plasma membrane"/>
    <property type="evidence" value="ECO:0007669"/>
    <property type="project" value="UniProtKB-SubCell"/>
</dbReference>
<dbReference type="Pfam" id="PF06738">
    <property type="entry name" value="ThrE"/>
    <property type="match status" value="1"/>
</dbReference>
<feature type="transmembrane region" description="Helical" evidence="7">
    <location>
        <begin position="304"/>
        <end position="324"/>
    </location>
</feature>
<dbReference type="Proteomes" id="UP000668403">
    <property type="component" value="Unassembled WGS sequence"/>
</dbReference>
<keyword evidence="3 7" id="KW-0812">Transmembrane</keyword>
<name>A0A939QE42_9MICO</name>
<keyword evidence="2" id="KW-1003">Cell membrane</keyword>
<dbReference type="Pfam" id="PF12821">
    <property type="entry name" value="ThrE_2"/>
    <property type="match status" value="1"/>
</dbReference>
<accession>A0A939QE42</accession>
<evidence type="ECO:0000256" key="5">
    <source>
        <dbReference type="ARBA" id="ARBA00023136"/>
    </source>
</evidence>
<protein>
    <submittedName>
        <fullName evidence="10">Threonine/serine exporter family protein</fullName>
    </submittedName>
</protein>
<sequence length="464" mass="47849">MRPLRMFSAVSRVFHTSMQESPQTEVLQVVNERTIIRVLDLSMRIGDSMLVAGASAHEVTVAVSRVARAYGLGVVHVNVTYTSITVSHHRSEDEWPTTLMRVIKSGIPDHLKLQRLQALLVDIEGGMPLDEARITYRAIRRTPFLYRSAIVLLSRAVLATGVAVMFGASVTIMALTFFAALCASLVQAAMSRSRVPIFFTQIAGGFAVTAVAVLVSALGAAGIAPFTGVRASIIVSAGIMLMLAGMAVVGAAQDAIDGFALTATGRILDLTMQTLGVVLGILFGLEVGRVLGYPMPLPSEPLQFATVGSVLVGAVIASVSVAVYNGAGLRTLIASGLLSCIGIGGFLIATSLNLGDAVASGIGAFCASFVGALVAHRLHVPSVAVTTAAIIPLVPGAAVFRGLLAVVHSDGSTDGMLIAGGSLIAAMTIGLALATGASLGLTLGTPVRTSLASVTRSRPGVRKR</sequence>
<dbReference type="InterPro" id="IPR050539">
    <property type="entry name" value="ThrE_Dicarb/AminoAcid_Exp"/>
</dbReference>
<dbReference type="EMBL" id="JAGFBF010000005">
    <property type="protein sequence ID" value="MBO2990127.1"/>
    <property type="molecule type" value="Genomic_DNA"/>
</dbReference>
<gene>
    <name evidence="10" type="ORF">J4H85_09010</name>
</gene>
<evidence type="ECO:0000313" key="10">
    <source>
        <dbReference type="EMBL" id="MBO2990127.1"/>
    </source>
</evidence>
<reference evidence="10" key="1">
    <citation type="submission" date="2021-03" db="EMBL/GenBank/DDBJ databases">
        <title>Leucobacter chromiisoli sp. nov., isolated from chromium-containing soil of chemical plant.</title>
        <authorList>
            <person name="Xu Z."/>
        </authorList>
    </citation>
    <scope>NUCLEOTIDE SEQUENCE</scope>
    <source>
        <strain evidence="10">K 70/01</strain>
    </source>
</reference>
<evidence type="ECO:0000256" key="4">
    <source>
        <dbReference type="ARBA" id="ARBA00022989"/>
    </source>
</evidence>
<evidence type="ECO:0000256" key="6">
    <source>
        <dbReference type="ARBA" id="ARBA00034125"/>
    </source>
</evidence>
<dbReference type="InterPro" id="IPR010619">
    <property type="entry name" value="ThrE-like_N"/>
</dbReference>
<comment type="subcellular location">
    <subcellularLocation>
        <location evidence="1">Cell membrane</location>
        <topology evidence="1">Multi-pass membrane protein</topology>
    </subcellularLocation>
</comment>
<dbReference type="PANTHER" id="PTHR34390:SF2">
    <property type="entry name" value="SUCCINATE TRANSPORTER SUBUNIT YJJP-RELATED"/>
    <property type="match status" value="1"/>
</dbReference>
<feature type="transmembrane region" description="Helical" evidence="7">
    <location>
        <begin position="144"/>
        <end position="166"/>
    </location>
</feature>
<feature type="transmembrane region" description="Helical" evidence="7">
    <location>
        <begin position="416"/>
        <end position="441"/>
    </location>
</feature>
<keyword evidence="11" id="KW-1185">Reference proteome</keyword>
<feature type="transmembrane region" description="Helical" evidence="7">
    <location>
        <begin position="270"/>
        <end position="292"/>
    </location>
</feature>
<evidence type="ECO:0000256" key="1">
    <source>
        <dbReference type="ARBA" id="ARBA00004651"/>
    </source>
</evidence>
<feature type="transmembrane region" description="Helical" evidence="7">
    <location>
        <begin position="202"/>
        <end position="223"/>
    </location>
</feature>
<dbReference type="AlphaFoldDB" id="A0A939QE42"/>
<feature type="transmembrane region" description="Helical" evidence="7">
    <location>
        <begin position="229"/>
        <end position="249"/>
    </location>
</feature>
<dbReference type="GO" id="GO:0022857">
    <property type="term" value="F:transmembrane transporter activity"/>
    <property type="evidence" value="ECO:0007669"/>
    <property type="project" value="InterPro"/>
</dbReference>
<dbReference type="RefSeq" id="WP_208238866.1">
    <property type="nucleotide sequence ID" value="NZ_BAAAQU010000002.1"/>
</dbReference>
<evidence type="ECO:0000256" key="7">
    <source>
        <dbReference type="SAM" id="Phobius"/>
    </source>
</evidence>
<keyword evidence="4 7" id="KW-1133">Transmembrane helix</keyword>
<dbReference type="GO" id="GO:0015744">
    <property type="term" value="P:succinate transport"/>
    <property type="evidence" value="ECO:0007669"/>
    <property type="project" value="TreeGrafter"/>
</dbReference>
<evidence type="ECO:0000256" key="3">
    <source>
        <dbReference type="ARBA" id="ARBA00022692"/>
    </source>
</evidence>
<feature type="transmembrane region" description="Helical" evidence="7">
    <location>
        <begin position="331"/>
        <end position="352"/>
    </location>
</feature>
<keyword evidence="5 7" id="KW-0472">Membrane</keyword>
<proteinExistence type="inferred from homology"/>